<sequence length="168" mass="17884">MNIPLGNKARPPILPTALLAVLCGCAGPPPPDAAPESRVTVIVAPLPAAAPVPPPSLTLEAYKASVARRIVDRNADRIFSGQLPPMLPAIVVVNITVDKEGQLTDVQVQRSRDPEASQVALASMRRSGPLPRPDGLLVRNSSAMTFSETFLFDASYRFQLRSLAGPQE</sequence>
<organism evidence="6 7">
    <name type="scientific">Telluria aromaticivorans</name>
    <dbReference type="NCBI Taxonomy" id="2725995"/>
    <lineage>
        <taxon>Bacteria</taxon>
        <taxon>Pseudomonadati</taxon>
        <taxon>Pseudomonadota</taxon>
        <taxon>Betaproteobacteria</taxon>
        <taxon>Burkholderiales</taxon>
        <taxon>Oxalobacteraceae</taxon>
        <taxon>Telluria group</taxon>
        <taxon>Telluria</taxon>
    </lineage>
</organism>
<proteinExistence type="predicted"/>
<evidence type="ECO:0000256" key="3">
    <source>
        <dbReference type="ARBA" id="ARBA00022989"/>
    </source>
</evidence>
<dbReference type="NCBIfam" id="TIGR01352">
    <property type="entry name" value="tonB_Cterm"/>
    <property type="match status" value="1"/>
</dbReference>
<keyword evidence="2" id="KW-0812">Transmembrane</keyword>
<feature type="signal peptide" evidence="5">
    <location>
        <begin position="1"/>
        <end position="33"/>
    </location>
</feature>
<evidence type="ECO:0000256" key="2">
    <source>
        <dbReference type="ARBA" id="ARBA00022692"/>
    </source>
</evidence>
<keyword evidence="3" id="KW-1133">Transmembrane helix</keyword>
<dbReference type="Gene3D" id="3.30.1150.10">
    <property type="match status" value="1"/>
</dbReference>
<reference evidence="6 7" key="1">
    <citation type="submission" date="2020-04" db="EMBL/GenBank/DDBJ databases">
        <title>Massilia sp. nov., a cold adapted bacteria isolated from Arctic soil.</title>
        <authorList>
            <person name="Son J."/>
            <person name="Ka J.-O."/>
        </authorList>
    </citation>
    <scope>NUCLEOTIDE SEQUENCE [LARGE SCALE GENOMIC DNA]</scope>
    <source>
        <strain evidence="6 7">ML15P13</strain>
    </source>
</reference>
<dbReference type="AlphaFoldDB" id="A0A7Y2K197"/>
<feature type="chain" id="PRO_5030553308" evidence="5">
    <location>
        <begin position="34"/>
        <end position="168"/>
    </location>
</feature>
<evidence type="ECO:0000256" key="5">
    <source>
        <dbReference type="SAM" id="SignalP"/>
    </source>
</evidence>
<gene>
    <name evidence="6" type="ORF">HGB41_17115</name>
</gene>
<name>A0A7Y2K197_9BURK</name>
<keyword evidence="4" id="KW-0472">Membrane</keyword>
<evidence type="ECO:0000256" key="4">
    <source>
        <dbReference type="ARBA" id="ARBA00023136"/>
    </source>
</evidence>
<evidence type="ECO:0000256" key="1">
    <source>
        <dbReference type="ARBA" id="ARBA00004167"/>
    </source>
</evidence>
<dbReference type="Proteomes" id="UP000533905">
    <property type="component" value="Unassembled WGS sequence"/>
</dbReference>
<dbReference type="EMBL" id="JABAIV010000006">
    <property type="protein sequence ID" value="NNG24711.1"/>
    <property type="molecule type" value="Genomic_DNA"/>
</dbReference>
<keyword evidence="7" id="KW-1185">Reference proteome</keyword>
<evidence type="ECO:0000313" key="7">
    <source>
        <dbReference type="Proteomes" id="UP000533905"/>
    </source>
</evidence>
<accession>A0A7Y2K197</accession>
<comment type="subcellular location">
    <subcellularLocation>
        <location evidence="1">Membrane</location>
        <topology evidence="1">Single-pass membrane protein</topology>
    </subcellularLocation>
</comment>
<keyword evidence="5" id="KW-0732">Signal</keyword>
<dbReference type="SUPFAM" id="SSF74653">
    <property type="entry name" value="TolA/TonB C-terminal domain"/>
    <property type="match status" value="1"/>
</dbReference>
<dbReference type="GO" id="GO:0016020">
    <property type="term" value="C:membrane"/>
    <property type="evidence" value="ECO:0007669"/>
    <property type="project" value="UniProtKB-SubCell"/>
</dbReference>
<dbReference type="RefSeq" id="WP_171086627.1">
    <property type="nucleotide sequence ID" value="NZ_JABAIV010000006.1"/>
</dbReference>
<protein>
    <submittedName>
        <fullName evidence="6">Energy transducer TonB</fullName>
    </submittedName>
</protein>
<evidence type="ECO:0000313" key="6">
    <source>
        <dbReference type="EMBL" id="NNG24711.1"/>
    </source>
</evidence>
<dbReference type="InterPro" id="IPR006260">
    <property type="entry name" value="TonB/TolA_C"/>
</dbReference>
<comment type="caution">
    <text evidence="6">The sequence shown here is derived from an EMBL/GenBank/DDBJ whole genome shotgun (WGS) entry which is preliminary data.</text>
</comment>